<dbReference type="EMBL" id="ACZI02000001">
    <property type="protein sequence ID" value="EFV12265.1"/>
    <property type="molecule type" value="Genomic_DNA"/>
</dbReference>
<evidence type="ECO:0000256" key="1">
    <source>
        <dbReference type="SAM" id="MobiDB-lite"/>
    </source>
</evidence>
<dbReference type="Pfam" id="PF02470">
    <property type="entry name" value="MlaD"/>
    <property type="match status" value="1"/>
</dbReference>
<reference evidence="3 4" key="1">
    <citation type="journal article" date="2011" name="Stand. Genomic Sci.">
        <title>High quality draft genome sequence of Segniliparus rugosus CDC 945(T)= (ATCC BAA-974(T)).</title>
        <authorList>
            <person name="Earl A.M."/>
            <person name="Desjardins C.A."/>
            <person name="Fitzgerald M.G."/>
            <person name="Arachchi H.M."/>
            <person name="Zeng Q."/>
            <person name="Mehta T."/>
            <person name="Griggs A."/>
            <person name="Birren B.W."/>
            <person name="Toney N.C."/>
            <person name="Carr J."/>
            <person name="Posey J."/>
            <person name="Butler W.R."/>
        </authorList>
    </citation>
    <scope>NUCLEOTIDE SEQUENCE [LARGE SCALE GENOMIC DNA]</scope>
    <source>
        <strain evidence="4">ATCC BAA-974 / DSM 45345 / CCUG 50838 / CIP 108380 / JCM 13579 / CDC 945</strain>
    </source>
</reference>
<dbReference type="InterPro" id="IPR003399">
    <property type="entry name" value="Mce/MlaD"/>
</dbReference>
<comment type="caution">
    <text evidence="3">The sequence shown here is derived from an EMBL/GenBank/DDBJ whole genome shotgun (WGS) entry which is preliminary data.</text>
</comment>
<feature type="domain" description="Mce/MlaD" evidence="2">
    <location>
        <begin position="38"/>
        <end position="112"/>
    </location>
</feature>
<dbReference type="InterPro" id="IPR052336">
    <property type="entry name" value="MlaD_Phospholipid_Transporter"/>
</dbReference>
<dbReference type="eggNOG" id="COG1463">
    <property type="taxonomic scope" value="Bacteria"/>
</dbReference>
<dbReference type="RefSeq" id="WP_007471524.1">
    <property type="nucleotide sequence ID" value="NZ_KI391953.1"/>
</dbReference>
<proteinExistence type="predicted"/>
<dbReference type="PANTHER" id="PTHR33371:SF16">
    <property type="entry name" value="MCE-FAMILY PROTEIN MCE3F"/>
    <property type="match status" value="1"/>
</dbReference>
<dbReference type="Proteomes" id="UP000004816">
    <property type="component" value="Unassembled WGS sequence"/>
</dbReference>
<evidence type="ECO:0000313" key="3">
    <source>
        <dbReference type="EMBL" id="EFV12265.1"/>
    </source>
</evidence>
<dbReference type="GO" id="GO:0005576">
    <property type="term" value="C:extracellular region"/>
    <property type="evidence" value="ECO:0007669"/>
    <property type="project" value="TreeGrafter"/>
</dbReference>
<organism evidence="3 4">
    <name type="scientific">Segniliparus rugosus (strain ATCC BAA-974 / DSM 45345 / CCUG 50838 / CIP 108380 / JCM 13579 / CDC 945)</name>
    <dbReference type="NCBI Taxonomy" id="679197"/>
    <lineage>
        <taxon>Bacteria</taxon>
        <taxon>Bacillati</taxon>
        <taxon>Actinomycetota</taxon>
        <taxon>Actinomycetes</taxon>
        <taxon>Mycobacteriales</taxon>
        <taxon>Segniliparaceae</taxon>
        <taxon>Segniliparus</taxon>
    </lineage>
</organism>
<dbReference type="STRING" id="679197.HMPREF9336_02884"/>
<feature type="region of interest" description="Disordered" evidence="1">
    <location>
        <begin position="314"/>
        <end position="353"/>
    </location>
</feature>
<feature type="compositionally biased region" description="Acidic residues" evidence="1">
    <location>
        <begin position="330"/>
        <end position="339"/>
    </location>
</feature>
<sequence>MKLRLNLGMTLILLVAIALFGTGYMALGVLHMGAVKKTTSVTLMLKKSGGLLPTSDVTMRGLRIGRVTGVRTTTTGLTVSMEIDNEHNVPANSPVGVEALSAVGEQYIDFKPRKIAPPYLADGAVIPAEQVTYRATLSDMLDRSSALFSAINPKDLDIIVKNIGEVLDGSDDMFSQLATDASVYAKLVRENKQLFEMLFGNVDFFAVQMRKLNANGLFKQMSNELSPNFFDNGAGIGQGVEVLYTDIAEGKWLTKDSTIETLVAKIREYLDLLSGPLSTFAPVLESLTTPMRNDKPDVGHWIDRWRAALDAEGHMRVRAPGEQAPQQDPEQSEDAEQQDEPPQHEASDLQEGN</sequence>
<dbReference type="PANTHER" id="PTHR33371">
    <property type="entry name" value="INTERMEMBRANE PHOSPHOLIPID TRANSPORT SYSTEM BINDING PROTEIN MLAD-RELATED"/>
    <property type="match status" value="1"/>
</dbReference>
<keyword evidence="4" id="KW-1185">Reference proteome</keyword>
<accession>E5XTR2</accession>
<dbReference type="AlphaFoldDB" id="E5XTR2"/>
<name>E5XTR2_SEGRC</name>
<gene>
    <name evidence="3" type="ORF">HMPREF9336_02884</name>
</gene>
<dbReference type="HOGENOM" id="CLU_066442_0_0_11"/>
<evidence type="ECO:0000313" key="4">
    <source>
        <dbReference type="Proteomes" id="UP000004816"/>
    </source>
</evidence>
<protein>
    <submittedName>
        <fullName evidence="3">Virulence factor Mce family protein</fullName>
    </submittedName>
</protein>
<dbReference type="OrthoDB" id="4371474at2"/>
<evidence type="ECO:0000259" key="2">
    <source>
        <dbReference type="Pfam" id="PF02470"/>
    </source>
</evidence>